<dbReference type="Pfam" id="PF24844">
    <property type="entry name" value="PolC_DP2_central"/>
    <property type="match status" value="1"/>
</dbReference>
<gene>
    <name evidence="2" type="ORF">S12H4_35800</name>
</gene>
<evidence type="ECO:0000259" key="1">
    <source>
        <dbReference type="Pfam" id="PF24844"/>
    </source>
</evidence>
<feature type="non-terminal residue" evidence="2">
    <location>
        <position position="270"/>
    </location>
</feature>
<dbReference type="GO" id="GO:0003677">
    <property type="term" value="F:DNA binding"/>
    <property type="evidence" value="ECO:0007669"/>
    <property type="project" value="InterPro"/>
</dbReference>
<dbReference type="GO" id="GO:0006260">
    <property type="term" value="P:DNA replication"/>
    <property type="evidence" value="ECO:0007669"/>
    <property type="project" value="InterPro"/>
</dbReference>
<evidence type="ECO:0000313" key="2">
    <source>
        <dbReference type="EMBL" id="GAJ01215.1"/>
    </source>
</evidence>
<proteinExistence type="predicted"/>
<comment type="caution">
    <text evidence="2">The sequence shown here is derived from an EMBL/GenBank/DDBJ whole genome shotgun (WGS) entry which is preliminary data.</text>
</comment>
<reference evidence="2" key="1">
    <citation type="journal article" date="2014" name="Front. Microbiol.">
        <title>High frequency of phylogenetically diverse reductive dehalogenase-homologous genes in deep subseafloor sedimentary metagenomes.</title>
        <authorList>
            <person name="Kawai M."/>
            <person name="Futagami T."/>
            <person name="Toyoda A."/>
            <person name="Takaki Y."/>
            <person name="Nishi S."/>
            <person name="Hori S."/>
            <person name="Arai W."/>
            <person name="Tsubouchi T."/>
            <person name="Morono Y."/>
            <person name="Uchiyama I."/>
            <person name="Ito T."/>
            <person name="Fujiyama A."/>
            <person name="Inagaki F."/>
            <person name="Takami H."/>
        </authorList>
    </citation>
    <scope>NUCLEOTIDE SEQUENCE</scope>
    <source>
        <strain evidence="2">Expedition CK06-06</strain>
    </source>
</reference>
<feature type="non-terminal residue" evidence="2">
    <location>
        <position position="1"/>
    </location>
</feature>
<feature type="domain" description="DNA polymerase II large subunit DP2 central" evidence="1">
    <location>
        <begin position="2"/>
        <end position="269"/>
    </location>
</feature>
<dbReference type="InterPro" id="IPR056171">
    <property type="entry name" value="PolC_DP2_central_dom"/>
</dbReference>
<sequence>PGYCEEWWVQELEKATVNLFGNLDLYKLSELVEIPKKALEILLKEPLKQKLRADAAILLSEKLNIPLYPRYTYHWKIISPDQLLNLANWLEKAKIIKEENKIQKIILPLEKEAKRLLELIGLPHQLVNNEYVIIEKDDARSFAISLDLNKKDLKTIKQLIEENKTKNTLDIINLTAQIKIRDKSGIFIGSRMGRPEKAKIRKLKGSPHVLFPVGKEGDRLRCFQSALAVGKITADFPIYKCHKCNTETIFSICENCNRKTRRMYYCSICG</sequence>
<protein>
    <recommendedName>
        <fullName evidence="1">DNA polymerase II large subunit DP2 central domain-containing protein</fullName>
    </recommendedName>
</protein>
<name>X1V7Y2_9ZZZZ</name>
<accession>X1V7Y2</accession>
<dbReference type="EMBL" id="BARW01021293">
    <property type="protein sequence ID" value="GAJ01215.1"/>
    <property type="molecule type" value="Genomic_DNA"/>
</dbReference>
<organism evidence="2">
    <name type="scientific">marine sediment metagenome</name>
    <dbReference type="NCBI Taxonomy" id="412755"/>
    <lineage>
        <taxon>unclassified sequences</taxon>
        <taxon>metagenomes</taxon>
        <taxon>ecological metagenomes</taxon>
    </lineage>
</organism>
<dbReference type="AlphaFoldDB" id="X1V7Y2"/>
<dbReference type="PANTHER" id="PTHR42210:SF1">
    <property type="entry name" value="DNA POLYMERASE II LARGE SUBUNIT"/>
    <property type="match status" value="1"/>
</dbReference>
<dbReference type="GO" id="GO:0003887">
    <property type="term" value="F:DNA-directed DNA polymerase activity"/>
    <property type="evidence" value="ECO:0007669"/>
    <property type="project" value="InterPro"/>
</dbReference>
<dbReference type="InterPro" id="IPR004475">
    <property type="entry name" value="PolC_DP2"/>
</dbReference>
<dbReference type="PANTHER" id="PTHR42210">
    <property type="entry name" value="DNA POLYMERASE II LARGE SUBUNIT"/>
    <property type="match status" value="1"/>
</dbReference>